<gene>
    <name evidence="1" type="primary">ELMOD1</name>
    <name evidence="1" type="ORF">P7K49_020769</name>
</gene>
<sequence length="121" mass="14279">MKIETSLRDSKSKTSVNVHPDAIEKTIEDIMELKKINPDINPQMMMYCDYNDYHRTKQTCSKFMREQDRRLDWRVSDAIANACLLQIVGYRNLIADVEKLRREPYDSDNPQHEEMLLKVSA</sequence>
<evidence type="ECO:0000313" key="2">
    <source>
        <dbReference type="Proteomes" id="UP001266305"/>
    </source>
</evidence>
<organism evidence="1 2">
    <name type="scientific">Saguinus oedipus</name>
    <name type="common">Cotton-top tamarin</name>
    <name type="synonym">Oedipomidas oedipus</name>
    <dbReference type="NCBI Taxonomy" id="9490"/>
    <lineage>
        <taxon>Eukaryota</taxon>
        <taxon>Metazoa</taxon>
        <taxon>Chordata</taxon>
        <taxon>Craniata</taxon>
        <taxon>Vertebrata</taxon>
        <taxon>Euteleostomi</taxon>
        <taxon>Mammalia</taxon>
        <taxon>Eutheria</taxon>
        <taxon>Euarchontoglires</taxon>
        <taxon>Primates</taxon>
        <taxon>Haplorrhini</taxon>
        <taxon>Platyrrhini</taxon>
        <taxon>Cebidae</taxon>
        <taxon>Callitrichinae</taxon>
        <taxon>Saguinus</taxon>
    </lineage>
</organism>
<keyword evidence="2" id="KW-1185">Reference proteome</keyword>
<name>A0ABQ9UQQ7_SAGOE</name>
<proteinExistence type="predicted"/>
<dbReference type="Proteomes" id="UP001266305">
    <property type="component" value="Unassembled WGS sequence"/>
</dbReference>
<comment type="caution">
    <text evidence="1">The sequence shown here is derived from an EMBL/GenBank/DDBJ whole genome shotgun (WGS) entry which is preliminary data.</text>
</comment>
<accession>A0ABQ9UQQ7</accession>
<evidence type="ECO:0000313" key="1">
    <source>
        <dbReference type="EMBL" id="KAK2099421.1"/>
    </source>
</evidence>
<reference evidence="1 2" key="1">
    <citation type="submission" date="2023-05" db="EMBL/GenBank/DDBJ databases">
        <title>B98-5 Cell Line De Novo Hybrid Assembly: An Optical Mapping Approach.</title>
        <authorList>
            <person name="Kananen K."/>
            <person name="Auerbach J.A."/>
            <person name="Kautto E."/>
            <person name="Blachly J.S."/>
        </authorList>
    </citation>
    <scope>NUCLEOTIDE SEQUENCE [LARGE SCALE GENOMIC DNA]</scope>
    <source>
        <strain evidence="1">B95-8</strain>
        <tissue evidence="1">Cell line</tissue>
    </source>
</reference>
<dbReference type="EMBL" id="JASSZA010000010">
    <property type="protein sequence ID" value="KAK2099421.1"/>
    <property type="molecule type" value="Genomic_DNA"/>
</dbReference>
<protein>
    <submittedName>
        <fullName evidence="1">ELMO domain-containing protein 1</fullName>
    </submittedName>
</protein>